<dbReference type="OrthoDB" id="293033at2759"/>
<gene>
    <name evidence="1" type="ORF">PPENT_87.1.T1670043</name>
</gene>
<organism evidence="1 2">
    <name type="scientific">Paramecium pentaurelia</name>
    <dbReference type="NCBI Taxonomy" id="43138"/>
    <lineage>
        <taxon>Eukaryota</taxon>
        <taxon>Sar</taxon>
        <taxon>Alveolata</taxon>
        <taxon>Ciliophora</taxon>
        <taxon>Intramacronucleata</taxon>
        <taxon>Oligohymenophorea</taxon>
        <taxon>Peniculida</taxon>
        <taxon>Parameciidae</taxon>
        <taxon>Paramecium</taxon>
    </lineage>
</organism>
<accession>A0A8S1YEM7</accession>
<proteinExistence type="predicted"/>
<dbReference type="Proteomes" id="UP000689195">
    <property type="component" value="Unassembled WGS sequence"/>
</dbReference>
<reference evidence="1" key="1">
    <citation type="submission" date="2021-01" db="EMBL/GenBank/DDBJ databases">
        <authorList>
            <consortium name="Genoscope - CEA"/>
            <person name="William W."/>
        </authorList>
    </citation>
    <scope>NUCLEOTIDE SEQUENCE</scope>
</reference>
<evidence type="ECO:0000313" key="1">
    <source>
        <dbReference type="EMBL" id="CAD8212240.1"/>
    </source>
</evidence>
<comment type="caution">
    <text evidence="1">The sequence shown here is derived from an EMBL/GenBank/DDBJ whole genome shotgun (WGS) entry which is preliminary data.</text>
</comment>
<name>A0A8S1YEM7_9CILI</name>
<protein>
    <submittedName>
        <fullName evidence="1">Uncharacterized protein</fullName>
    </submittedName>
</protein>
<dbReference type="AlphaFoldDB" id="A0A8S1YEM7"/>
<evidence type="ECO:0000313" key="2">
    <source>
        <dbReference type="Proteomes" id="UP000689195"/>
    </source>
</evidence>
<dbReference type="EMBL" id="CAJJDO010000167">
    <property type="protein sequence ID" value="CAD8212240.1"/>
    <property type="molecule type" value="Genomic_DNA"/>
</dbReference>
<keyword evidence="2" id="KW-1185">Reference proteome</keyword>
<sequence length="127" mass="14876">MYNVGDSQQQCDVTDSRSQCIYRSVQNLCNECWFTRKQSKQSEFGGRLFGELLMMVQKGETLQSLNDHVEELRKHLANDESEDEKYFNDKQQEMEATVLGFNYQIIGTQSKQENNMFISTQTYMDDT</sequence>